<dbReference type="Proteomes" id="UP000328092">
    <property type="component" value="Unassembled WGS sequence"/>
</dbReference>
<dbReference type="EMBL" id="CAADFC020000008">
    <property type="protein sequence ID" value="VIO68904.1"/>
    <property type="molecule type" value="Genomic_DNA"/>
</dbReference>
<name>A0A508T589_9BRAD</name>
<sequence length="111" mass="11676">MIWKDLGSSLALTRRRRAVATALMYGLTLTVRFTSAAGDEADTPAKAVQGSDPITSIMINDGTPILAGDWLPGPAQLAALRRGASLSSRGCLAACERPARMPFVTGCVSRQ</sequence>
<comment type="caution">
    <text evidence="1">The sequence shown here is derived from an EMBL/GenBank/DDBJ whole genome shotgun (WGS) entry which is preliminary data.</text>
</comment>
<accession>A0A508T589</accession>
<proteinExistence type="predicted"/>
<gene>
    <name evidence="1" type="ORF">CI1B_24380</name>
</gene>
<protein>
    <submittedName>
        <fullName evidence="1">Uncharacterized protein</fullName>
    </submittedName>
</protein>
<keyword evidence="2" id="KW-1185">Reference proteome</keyword>
<dbReference type="AlphaFoldDB" id="A0A508T589"/>
<organism evidence="1 2">
    <name type="scientific">Bradyrhizobium ivorense</name>
    <dbReference type="NCBI Taxonomy" id="2511166"/>
    <lineage>
        <taxon>Bacteria</taxon>
        <taxon>Pseudomonadati</taxon>
        <taxon>Pseudomonadota</taxon>
        <taxon>Alphaproteobacteria</taxon>
        <taxon>Hyphomicrobiales</taxon>
        <taxon>Nitrobacteraceae</taxon>
        <taxon>Bradyrhizobium</taxon>
    </lineage>
</organism>
<evidence type="ECO:0000313" key="2">
    <source>
        <dbReference type="Proteomes" id="UP000328092"/>
    </source>
</evidence>
<reference evidence="1" key="1">
    <citation type="submission" date="2019-02" db="EMBL/GenBank/DDBJ databases">
        <authorList>
            <person name="Pothier F.J."/>
        </authorList>
    </citation>
    <scope>NUCLEOTIDE SEQUENCE</scope>
    <source>
        <strain evidence="1">CI-1B</strain>
    </source>
</reference>
<dbReference type="OrthoDB" id="8237415at2"/>
<evidence type="ECO:0000313" key="1">
    <source>
        <dbReference type="EMBL" id="VIO68904.1"/>
    </source>
</evidence>
<dbReference type="RefSeq" id="WP_139859161.1">
    <property type="nucleotide sequence ID" value="NZ_CAADFC020000008.1"/>
</dbReference>